<feature type="transmembrane region" description="Helical" evidence="1">
    <location>
        <begin position="67"/>
        <end position="86"/>
    </location>
</feature>
<evidence type="ECO:0000313" key="3">
    <source>
        <dbReference type="Proteomes" id="UP001139494"/>
    </source>
</evidence>
<name>A0A9R1D4W0_9EURY</name>
<dbReference type="AlphaFoldDB" id="A0A9R1D4W0"/>
<dbReference type="RefSeq" id="WP_256028318.1">
    <property type="nucleotide sequence ID" value="NZ_JAHLKM010000002.1"/>
</dbReference>
<feature type="transmembrane region" description="Helical" evidence="1">
    <location>
        <begin position="43"/>
        <end position="61"/>
    </location>
</feature>
<sequence length="128" mass="14044">MTDEQNNSTSWIGSLTRFQWLAVALVVITGVLHVYAGIVEGRIPVALAGVGYAGALVLFLFDYRRRLLYLIGIPYTAVQFPLWIVAKSEYGTIDYVDKAVQVALILVFIYLYLNTPSEPAGNTATAAD</sequence>
<dbReference type="Proteomes" id="UP001139494">
    <property type="component" value="Unassembled WGS sequence"/>
</dbReference>
<reference evidence="2" key="1">
    <citation type="journal article" date="2023" name="Front. Microbiol.">
        <title>Genomic-based phylogenetic and metabolic analyses of the genus Natronomonas, and description of Natronomonas aquatica sp. nov.</title>
        <authorList>
            <person name="Garcia-Roldan A."/>
            <person name="Duran-Viseras A."/>
            <person name="de la Haba R.R."/>
            <person name="Corral P."/>
            <person name="Sanchez-Porro C."/>
            <person name="Ventosa A."/>
        </authorList>
    </citation>
    <scope>NUCLEOTIDE SEQUENCE</scope>
    <source>
        <strain evidence="2">F2-12</strain>
    </source>
</reference>
<accession>A0A9R1D4W0</accession>
<dbReference type="EMBL" id="JAHLKM010000002">
    <property type="protein sequence ID" value="MCQ4332396.1"/>
    <property type="molecule type" value="Genomic_DNA"/>
</dbReference>
<feature type="transmembrane region" description="Helical" evidence="1">
    <location>
        <begin position="95"/>
        <end position="113"/>
    </location>
</feature>
<proteinExistence type="predicted"/>
<protein>
    <submittedName>
        <fullName evidence="2">Uncharacterized protein</fullName>
    </submittedName>
</protein>
<evidence type="ECO:0000313" key="2">
    <source>
        <dbReference type="EMBL" id="MCQ4332396.1"/>
    </source>
</evidence>
<gene>
    <name evidence="2" type="ORF">KM295_02615</name>
</gene>
<keyword evidence="1" id="KW-0472">Membrane</keyword>
<organism evidence="2 3">
    <name type="scientific">Natronomonas aquatica</name>
    <dbReference type="NCBI Taxonomy" id="2841590"/>
    <lineage>
        <taxon>Archaea</taxon>
        <taxon>Methanobacteriati</taxon>
        <taxon>Methanobacteriota</taxon>
        <taxon>Stenosarchaea group</taxon>
        <taxon>Halobacteria</taxon>
        <taxon>Halobacteriales</taxon>
        <taxon>Natronomonadaceae</taxon>
        <taxon>Natronomonas</taxon>
    </lineage>
</organism>
<keyword evidence="3" id="KW-1185">Reference proteome</keyword>
<keyword evidence="1" id="KW-0812">Transmembrane</keyword>
<feature type="transmembrane region" description="Helical" evidence="1">
    <location>
        <begin position="18"/>
        <end position="36"/>
    </location>
</feature>
<evidence type="ECO:0000256" key="1">
    <source>
        <dbReference type="SAM" id="Phobius"/>
    </source>
</evidence>
<keyword evidence="1" id="KW-1133">Transmembrane helix</keyword>
<comment type="caution">
    <text evidence="2">The sequence shown here is derived from an EMBL/GenBank/DDBJ whole genome shotgun (WGS) entry which is preliminary data.</text>
</comment>